<dbReference type="WBParaSite" id="Gr19_v10_g837.t1">
    <property type="protein sequence ID" value="Gr19_v10_g837.t1"/>
    <property type="gene ID" value="Gr19_v10_g837"/>
</dbReference>
<organism evidence="2 3">
    <name type="scientific">Globodera rostochiensis</name>
    <name type="common">Golden nematode worm</name>
    <name type="synonym">Heterodera rostochiensis</name>
    <dbReference type="NCBI Taxonomy" id="31243"/>
    <lineage>
        <taxon>Eukaryota</taxon>
        <taxon>Metazoa</taxon>
        <taxon>Ecdysozoa</taxon>
        <taxon>Nematoda</taxon>
        <taxon>Chromadorea</taxon>
        <taxon>Rhabditida</taxon>
        <taxon>Tylenchina</taxon>
        <taxon>Tylenchomorpha</taxon>
        <taxon>Tylenchoidea</taxon>
        <taxon>Heteroderidae</taxon>
        <taxon>Heteroderinae</taxon>
        <taxon>Globodera</taxon>
    </lineage>
</organism>
<dbReference type="Proteomes" id="UP000887572">
    <property type="component" value="Unplaced"/>
</dbReference>
<evidence type="ECO:0000313" key="2">
    <source>
        <dbReference type="Proteomes" id="UP000887572"/>
    </source>
</evidence>
<proteinExistence type="predicted"/>
<reference evidence="3" key="1">
    <citation type="submission" date="2022-11" db="UniProtKB">
        <authorList>
            <consortium name="WormBaseParasite"/>
        </authorList>
    </citation>
    <scope>IDENTIFICATION</scope>
</reference>
<evidence type="ECO:0000256" key="1">
    <source>
        <dbReference type="SAM" id="MobiDB-lite"/>
    </source>
</evidence>
<sequence>MREAEKKRIERQNSSKRGVSSLKAEETTDALKERIGDDERMRYGRAALADGGAALKKILHHGYQTTRSVIGQPMLFLLLQRPLLGTMRKLF</sequence>
<keyword evidence="2" id="KW-1185">Reference proteome</keyword>
<protein>
    <submittedName>
        <fullName evidence="3">Uncharacterized protein</fullName>
    </submittedName>
</protein>
<dbReference type="AlphaFoldDB" id="A0A914IAE7"/>
<evidence type="ECO:0000313" key="3">
    <source>
        <dbReference type="WBParaSite" id="Gr19_v10_g837.t1"/>
    </source>
</evidence>
<name>A0A914IAE7_GLORO</name>
<feature type="compositionally biased region" description="Basic and acidic residues" evidence="1">
    <location>
        <begin position="1"/>
        <end position="13"/>
    </location>
</feature>
<feature type="region of interest" description="Disordered" evidence="1">
    <location>
        <begin position="1"/>
        <end position="31"/>
    </location>
</feature>
<accession>A0A914IAE7</accession>